<evidence type="ECO:0000256" key="4">
    <source>
        <dbReference type="ARBA" id="ARBA00023163"/>
    </source>
</evidence>
<evidence type="ECO:0000256" key="3">
    <source>
        <dbReference type="ARBA" id="ARBA00023125"/>
    </source>
</evidence>
<dbReference type="AlphaFoldDB" id="A0A6N8IH58"/>
<keyword evidence="3" id="KW-0238">DNA-binding</keyword>
<dbReference type="RefSeq" id="WP_157005104.1">
    <property type="nucleotide sequence ID" value="NZ_WPOC01000009.1"/>
</dbReference>
<dbReference type="Proteomes" id="UP000468327">
    <property type="component" value="Unassembled WGS sequence"/>
</dbReference>
<organism evidence="6 7">
    <name type="scientific">Gordonibacter urolithinfaciens</name>
    <dbReference type="NCBI Taxonomy" id="1335613"/>
    <lineage>
        <taxon>Bacteria</taxon>
        <taxon>Bacillati</taxon>
        <taxon>Actinomycetota</taxon>
        <taxon>Coriobacteriia</taxon>
        <taxon>Eggerthellales</taxon>
        <taxon>Eggerthellaceae</taxon>
        <taxon>Gordonibacter</taxon>
    </lineage>
</organism>
<comment type="similarity">
    <text evidence="1">Belongs to the LysR transcriptional regulatory family.</text>
</comment>
<accession>A0A6N8IH58</accession>
<name>A0A6N8IH58_9ACTN</name>
<keyword evidence="4" id="KW-0804">Transcription</keyword>
<dbReference type="InterPro" id="IPR036388">
    <property type="entry name" value="WH-like_DNA-bd_sf"/>
</dbReference>
<dbReference type="EMBL" id="WPOC01000009">
    <property type="protein sequence ID" value="MVN15178.1"/>
    <property type="molecule type" value="Genomic_DNA"/>
</dbReference>
<dbReference type="FunFam" id="1.10.10.10:FF:000001">
    <property type="entry name" value="LysR family transcriptional regulator"/>
    <property type="match status" value="1"/>
</dbReference>
<comment type="caution">
    <text evidence="6">The sequence shown here is derived from an EMBL/GenBank/DDBJ whole genome shotgun (WGS) entry which is preliminary data.</text>
</comment>
<evidence type="ECO:0000313" key="7">
    <source>
        <dbReference type="Proteomes" id="UP000468327"/>
    </source>
</evidence>
<dbReference type="Pfam" id="PF00126">
    <property type="entry name" value="HTH_1"/>
    <property type="match status" value="1"/>
</dbReference>
<evidence type="ECO:0000313" key="6">
    <source>
        <dbReference type="EMBL" id="MVN15178.1"/>
    </source>
</evidence>
<dbReference type="GO" id="GO:0003700">
    <property type="term" value="F:DNA-binding transcription factor activity"/>
    <property type="evidence" value="ECO:0007669"/>
    <property type="project" value="InterPro"/>
</dbReference>
<sequence length="88" mass="10199">MSSLEELMVFRDVVLTGNITRTSQRLHMSQSSVSIQIRNLEREYGAQLFDRTNRGVRLTERGEVLYRYAEEVVSLMLEAREAVPVPLR</sequence>
<evidence type="ECO:0000256" key="1">
    <source>
        <dbReference type="ARBA" id="ARBA00009437"/>
    </source>
</evidence>
<dbReference type="Gene3D" id="1.10.10.10">
    <property type="entry name" value="Winged helix-like DNA-binding domain superfamily/Winged helix DNA-binding domain"/>
    <property type="match status" value="1"/>
</dbReference>
<dbReference type="PANTHER" id="PTHR30126:SF39">
    <property type="entry name" value="HTH-TYPE TRANSCRIPTIONAL REGULATOR CYSL"/>
    <property type="match status" value="1"/>
</dbReference>
<feature type="domain" description="HTH lysR-type" evidence="5">
    <location>
        <begin position="1"/>
        <end position="59"/>
    </location>
</feature>
<evidence type="ECO:0000259" key="5">
    <source>
        <dbReference type="PROSITE" id="PS50931"/>
    </source>
</evidence>
<gene>
    <name evidence="6" type="ORF">GO738_07420</name>
</gene>
<dbReference type="PRINTS" id="PR00039">
    <property type="entry name" value="HTHLYSR"/>
</dbReference>
<dbReference type="InterPro" id="IPR000847">
    <property type="entry name" value="LysR_HTH_N"/>
</dbReference>
<dbReference type="SUPFAM" id="SSF46785">
    <property type="entry name" value="Winged helix' DNA-binding domain"/>
    <property type="match status" value="1"/>
</dbReference>
<dbReference type="PROSITE" id="PS50931">
    <property type="entry name" value="HTH_LYSR"/>
    <property type="match status" value="1"/>
</dbReference>
<dbReference type="PANTHER" id="PTHR30126">
    <property type="entry name" value="HTH-TYPE TRANSCRIPTIONAL REGULATOR"/>
    <property type="match status" value="1"/>
</dbReference>
<keyword evidence="7" id="KW-1185">Reference proteome</keyword>
<protein>
    <submittedName>
        <fullName evidence="6">LysR family transcriptional regulator</fullName>
    </submittedName>
</protein>
<reference evidence="6 7" key="1">
    <citation type="submission" date="2019-11" db="EMBL/GenBank/DDBJ databases">
        <title>Whole genome shotgun sequencing (WGS) data from Adlercreutzia equolifaciens ResAG-91, Eggerthella lenta MRI-F36, MRI-F37, MRI-F40, ResAG-49, ResAG-88, ResAG-121, ResAG-145, and Gordonibacter sp. ResAG-5, ResAG-26, ResAG-43, ResAG-50, ResAG-59.</title>
        <authorList>
            <person name="Stoll D.A."/>
            <person name="Danylec N."/>
            <person name="Franz C.M.A.P."/>
            <person name="Huch M."/>
        </authorList>
    </citation>
    <scope>NUCLEOTIDE SEQUENCE [LARGE SCALE GENOMIC DNA]</scope>
    <source>
        <strain evidence="6 7">ResAG-59</strain>
    </source>
</reference>
<evidence type="ECO:0000256" key="2">
    <source>
        <dbReference type="ARBA" id="ARBA00023015"/>
    </source>
</evidence>
<keyword evidence="2" id="KW-0805">Transcription regulation</keyword>
<dbReference type="InterPro" id="IPR036390">
    <property type="entry name" value="WH_DNA-bd_sf"/>
</dbReference>
<proteinExistence type="inferred from homology"/>
<dbReference type="GO" id="GO:0000976">
    <property type="term" value="F:transcription cis-regulatory region binding"/>
    <property type="evidence" value="ECO:0007669"/>
    <property type="project" value="TreeGrafter"/>
</dbReference>